<dbReference type="InterPro" id="IPR051578">
    <property type="entry name" value="GDPD"/>
</dbReference>
<keyword evidence="5" id="KW-1185">Reference proteome</keyword>
<protein>
    <submittedName>
        <fullName evidence="4">Oidioi.mRNA.OKI2018_I69.chr2.g8003.t1.cds</fullName>
    </submittedName>
</protein>
<proteinExistence type="inferred from homology"/>
<keyword evidence="2" id="KW-0378">Hydrolase</keyword>
<dbReference type="PANTHER" id="PTHR22958:SF1">
    <property type="entry name" value="GLYCEROPHOSPHOCHOLINE PHOSPHODIESTERASE GPCPD1"/>
    <property type="match status" value="1"/>
</dbReference>
<feature type="domain" description="GP-PDE" evidence="3">
    <location>
        <begin position="130"/>
        <end position="425"/>
    </location>
</feature>
<comment type="similarity">
    <text evidence="1">Belongs to the glycerophosphoryl diester phosphodiesterase family.</text>
</comment>
<evidence type="ECO:0000259" key="3">
    <source>
        <dbReference type="PROSITE" id="PS51704"/>
    </source>
</evidence>
<evidence type="ECO:0000313" key="4">
    <source>
        <dbReference type="EMBL" id="CAG5113913.1"/>
    </source>
</evidence>
<dbReference type="InterPro" id="IPR017946">
    <property type="entry name" value="PLC-like_Pdiesterase_TIM-brl"/>
</dbReference>
<name>A0ABN7T8E5_OIKDI</name>
<evidence type="ECO:0000256" key="2">
    <source>
        <dbReference type="ARBA" id="ARBA00022801"/>
    </source>
</evidence>
<dbReference type="SUPFAM" id="SSF51695">
    <property type="entry name" value="PLC-like phosphodiesterases"/>
    <property type="match status" value="1"/>
</dbReference>
<dbReference type="EMBL" id="OU015567">
    <property type="protein sequence ID" value="CAG5113913.1"/>
    <property type="molecule type" value="Genomic_DNA"/>
</dbReference>
<dbReference type="InterPro" id="IPR030395">
    <property type="entry name" value="GP_PDE_dom"/>
</dbReference>
<dbReference type="Proteomes" id="UP001158576">
    <property type="component" value="Chromosome 2"/>
</dbReference>
<dbReference type="Pfam" id="PF03009">
    <property type="entry name" value="GDPD"/>
    <property type="match status" value="1"/>
</dbReference>
<dbReference type="PANTHER" id="PTHR22958">
    <property type="entry name" value="GLYCEROPHOSPHORYL DIESTER PHOSPHODIESTERASE"/>
    <property type="match status" value="1"/>
</dbReference>
<organism evidence="4 5">
    <name type="scientific">Oikopleura dioica</name>
    <name type="common">Tunicate</name>
    <dbReference type="NCBI Taxonomy" id="34765"/>
    <lineage>
        <taxon>Eukaryota</taxon>
        <taxon>Metazoa</taxon>
        <taxon>Chordata</taxon>
        <taxon>Tunicata</taxon>
        <taxon>Appendicularia</taxon>
        <taxon>Copelata</taxon>
        <taxon>Oikopleuridae</taxon>
        <taxon>Oikopleura</taxon>
    </lineage>
</organism>
<gene>
    <name evidence="4" type="ORF">OKIOD_LOCUS16768</name>
</gene>
<evidence type="ECO:0000313" key="5">
    <source>
        <dbReference type="Proteomes" id="UP001158576"/>
    </source>
</evidence>
<evidence type="ECO:0000256" key="1">
    <source>
        <dbReference type="ARBA" id="ARBA00007277"/>
    </source>
</evidence>
<reference evidence="4 5" key="1">
    <citation type="submission" date="2021-04" db="EMBL/GenBank/DDBJ databases">
        <authorList>
            <person name="Bliznina A."/>
        </authorList>
    </citation>
    <scope>NUCLEOTIDE SEQUENCE [LARGE SCALE GENOMIC DNA]</scope>
</reference>
<dbReference type="PROSITE" id="PS51704">
    <property type="entry name" value="GP_PDE"/>
    <property type="match status" value="1"/>
</dbReference>
<dbReference type="Gene3D" id="3.20.20.190">
    <property type="entry name" value="Phosphatidylinositol (PI) phosphodiesterase"/>
    <property type="match status" value="1"/>
</dbReference>
<sequence length="425" mass="47571">MALKSNEKQVLLTFDLPVGNFKVTVDNSFKDVSCARINDGQLERFDLANALPKETGYMLMARQIDGQGIIKFGRNGGPAEEIDTSELLTGLGSISKSLGTEELKLNYLLITPLSSKNSKTGNRSWRKSRPLEVGHRGCGNSFNTKNKDNVVDPSLMANIRENSIHSLTTARTIGNADMVEFDVTITKDLVPIIYHDLSVLQRGDEVKIKDLTLEEMRSSDVCDMSRKTLTHTPTFDLTDKVPGSETSPTFAAVSDDVDSGVDFNVELKWPPMDSAEEKAFFEINDYCDRIIDVVRNSKTTRGIVYSSFSPRVCACLKFKQSEFEVIQLVWGDSGHYGFHHDSRVKTISNAAAWCEFLDMAGVNTLVNDALKKDTFEKSLKDIRDRNLVIGVYGDLLNYEENRVYCRNLGLDLVIYDNIHVFNKTS</sequence>
<accession>A0ABN7T8E5</accession>